<dbReference type="Pfam" id="PF06627">
    <property type="entry name" value="DUF1153"/>
    <property type="match status" value="1"/>
</dbReference>
<dbReference type="Gene3D" id="1.10.10.10">
    <property type="entry name" value="Winged helix-like DNA-binding domain superfamily/Winged helix DNA-binding domain"/>
    <property type="match status" value="1"/>
</dbReference>
<reference evidence="1" key="1">
    <citation type="submission" date="2020-04" db="EMBL/GenBank/DDBJ databases">
        <title>A desert anoxygenic phototrophic bacterium fixes CO2 using RubisCO under aerobic conditions.</title>
        <authorList>
            <person name="Tang K."/>
        </authorList>
    </citation>
    <scope>NUCLEOTIDE SEQUENCE [LARGE SCALE GENOMIC DNA]</scope>
    <source>
        <strain evidence="1">MIMtkB3</strain>
    </source>
</reference>
<protein>
    <submittedName>
        <fullName evidence="1">DUF1153 domain-containing protein</fullName>
    </submittedName>
</protein>
<organism evidence="1 2">
    <name type="scientific">Aerophototrophica crusticola</name>
    <dbReference type="NCBI Taxonomy" id="1709002"/>
    <lineage>
        <taxon>Bacteria</taxon>
        <taxon>Pseudomonadati</taxon>
        <taxon>Pseudomonadota</taxon>
        <taxon>Alphaproteobacteria</taxon>
        <taxon>Rhodospirillales</taxon>
        <taxon>Rhodospirillaceae</taxon>
        <taxon>Aerophototrophica</taxon>
    </lineage>
</organism>
<dbReference type="SUPFAM" id="SSF48295">
    <property type="entry name" value="TrpR-like"/>
    <property type="match status" value="1"/>
</dbReference>
<dbReference type="InterPro" id="IPR036388">
    <property type="entry name" value="WH-like_DNA-bd_sf"/>
</dbReference>
<accession>A0A858R5G0</accession>
<dbReference type="AlphaFoldDB" id="A0A858R5G0"/>
<gene>
    <name evidence="1" type="ORF">HHL28_05465</name>
</gene>
<evidence type="ECO:0000313" key="2">
    <source>
        <dbReference type="Proteomes" id="UP000501891"/>
    </source>
</evidence>
<dbReference type="InterPro" id="IPR009534">
    <property type="entry name" value="DUF1153"/>
</dbReference>
<proteinExistence type="predicted"/>
<dbReference type="InterPro" id="IPR010921">
    <property type="entry name" value="Trp_repressor/repl_initiator"/>
</dbReference>
<dbReference type="GO" id="GO:0043565">
    <property type="term" value="F:sequence-specific DNA binding"/>
    <property type="evidence" value="ECO:0007669"/>
    <property type="project" value="InterPro"/>
</dbReference>
<dbReference type="Proteomes" id="UP000501891">
    <property type="component" value="Chromosome"/>
</dbReference>
<dbReference type="KEGG" id="acru:HHL28_05465"/>
<evidence type="ECO:0000313" key="1">
    <source>
        <dbReference type="EMBL" id="QJE72621.1"/>
    </source>
</evidence>
<name>A0A858R5G0_9PROT</name>
<dbReference type="EMBL" id="CP051775">
    <property type="protein sequence ID" value="QJE72621.1"/>
    <property type="molecule type" value="Genomic_DNA"/>
</dbReference>
<sequence length="100" mass="11522">MAADTAGAHVLEYTAEAQHRGPARPTLLTLEDLPPPDTRRWVTRRKAEVVEGVRQGLITREEALARYQLSEEEFQSWERLIDRHGVSALRVTRLQDYRRG</sequence>
<keyword evidence="2" id="KW-1185">Reference proteome</keyword>